<reference evidence="3 4" key="1">
    <citation type="journal article" date="2018" name="Cell">
        <title>The Chara Genome: Secondary Complexity and Implications for Plant Terrestrialization.</title>
        <authorList>
            <person name="Nishiyama T."/>
            <person name="Sakayama H."/>
            <person name="Vries J.D."/>
            <person name="Buschmann H."/>
            <person name="Saint-Marcoux D."/>
            <person name="Ullrich K.K."/>
            <person name="Haas F.B."/>
            <person name="Vanderstraeten L."/>
            <person name="Becker D."/>
            <person name="Lang D."/>
            <person name="Vosolsobe S."/>
            <person name="Rombauts S."/>
            <person name="Wilhelmsson P.K.I."/>
            <person name="Janitza P."/>
            <person name="Kern R."/>
            <person name="Heyl A."/>
            <person name="Rumpler F."/>
            <person name="Villalobos L.I.A.C."/>
            <person name="Clay J.M."/>
            <person name="Skokan R."/>
            <person name="Toyoda A."/>
            <person name="Suzuki Y."/>
            <person name="Kagoshima H."/>
            <person name="Schijlen E."/>
            <person name="Tajeshwar N."/>
            <person name="Catarino B."/>
            <person name="Hetherington A.J."/>
            <person name="Saltykova A."/>
            <person name="Bonnot C."/>
            <person name="Breuninger H."/>
            <person name="Symeonidi A."/>
            <person name="Radhakrishnan G.V."/>
            <person name="Van Nieuwerburgh F."/>
            <person name="Deforce D."/>
            <person name="Chang C."/>
            <person name="Karol K.G."/>
            <person name="Hedrich R."/>
            <person name="Ulvskov P."/>
            <person name="Glockner G."/>
            <person name="Delwiche C.F."/>
            <person name="Petrasek J."/>
            <person name="Van de Peer Y."/>
            <person name="Friml J."/>
            <person name="Beilby M."/>
            <person name="Dolan L."/>
            <person name="Kohara Y."/>
            <person name="Sugano S."/>
            <person name="Fujiyama A."/>
            <person name="Delaux P.-M."/>
            <person name="Quint M."/>
            <person name="TheiBen G."/>
            <person name="Hagemann M."/>
            <person name="Harholt J."/>
            <person name="Dunand C."/>
            <person name="Zachgo S."/>
            <person name="Langdale J."/>
            <person name="Maumus F."/>
            <person name="Straeten D.V.D."/>
            <person name="Gould S.B."/>
            <person name="Rensing S.A."/>
        </authorList>
    </citation>
    <scope>NUCLEOTIDE SEQUENCE [LARGE SCALE GENOMIC DNA]</scope>
    <source>
        <strain evidence="3 4">S276</strain>
    </source>
</reference>
<dbReference type="GO" id="GO:0006813">
    <property type="term" value="P:potassium ion transport"/>
    <property type="evidence" value="ECO:0007669"/>
    <property type="project" value="TreeGrafter"/>
</dbReference>
<dbReference type="Pfam" id="PF10173">
    <property type="entry name" value="Mit_KHE1"/>
    <property type="match status" value="1"/>
</dbReference>
<dbReference type="AlphaFoldDB" id="A0A388LI30"/>
<dbReference type="Proteomes" id="UP000265515">
    <property type="component" value="Unassembled WGS sequence"/>
</dbReference>
<proteinExistence type="predicted"/>
<sequence length="345" mass="38506">MTPRLMTRIVTFPVRGRRWAFHAMPVAVERSSCSSSATSSEERLSLRDVLRKLREARQMSERATIVEKFARNSMLSQWKALEVSPPGSLKHRVYSAGDRLLKRIPPTENFLSSVSPETSGVEVIYPASLPENLVRRRVRHLAVSGKQSHTRRMQVAIALLPFSAALSILPLPNVFLFWNLFRAYAHWRALNGSRVLSPLLTSQSSSSSSMSFSKLASVDEAGRGESSRLSNSDRGDRAGRGSGGLGERRIAVNTDEEEGSDAKDRGESEGGKRGGWNKPTAGSKLTMVASSELDELLGWKDQQSDSWRRRNLDDGSPVSDEVLGRICRTYHIDIETVLKWRDYNF</sequence>
<feature type="region of interest" description="Disordered" evidence="1">
    <location>
        <begin position="217"/>
        <end position="283"/>
    </location>
</feature>
<dbReference type="OrthoDB" id="5562676at2759"/>
<keyword evidence="2" id="KW-0812">Transmembrane</keyword>
<dbReference type="PANTHER" id="PTHR28062">
    <property type="entry name" value="K+-H+ EXCHANGE-LIKE PROTEIN"/>
    <property type="match status" value="1"/>
</dbReference>
<gene>
    <name evidence="3" type="ORF">CBR_g34164</name>
</gene>
<feature type="compositionally biased region" description="Basic and acidic residues" evidence="1">
    <location>
        <begin position="220"/>
        <end position="239"/>
    </location>
</feature>
<dbReference type="InterPro" id="IPR018786">
    <property type="entry name" value="Mit_KHE1"/>
</dbReference>
<evidence type="ECO:0000256" key="1">
    <source>
        <dbReference type="SAM" id="MobiDB-lite"/>
    </source>
</evidence>
<name>A0A388LI30_CHABU</name>
<organism evidence="3 4">
    <name type="scientific">Chara braunii</name>
    <name type="common">Braun's stonewort</name>
    <dbReference type="NCBI Taxonomy" id="69332"/>
    <lineage>
        <taxon>Eukaryota</taxon>
        <taxon>Viridiplantae</taxon>
        <taxon>Streptophyta</taxon>
        <taxon>Charophyceae</taxon>
        <taxon>Charales</taxon>
        <taxon>Characeae</taxon>
        <taxon>Chara</taxon>
    </lineage>
</organism>
<dbReference type="Gramene" id="GBG81984">
    <property type="protein sequence ID" value="GBG81984"/>
    <property type="gene ID" value="CBR_g34164"/>
</dbReference>
<protein>
    <submittedName>
        <fullName evidence="3">Uncharacterized protein</fullName>
    </submittedName>
</protein>
<evidence type="ECO:0000313" key="3">
    <source>
        <dbReference type="EMBL" id="GBG81984.1"/>
    </source>
</evidence>
<keyword evidence="2" id="KW-0472">Membrane</keyword>
<accession>A0A388LI30</accession>
<feature type="compositionally biased region" description="Basic and acidic residues" evidence="1">
    <location>
        <begin position="260"/>
        <end position="272"/>
    </location>
</feature>
<dbReference type="PANTHER" id="PTHR28062:SF1">
    <property type="entry name" value="TRANSMEMBRANE PROTEIN"/>
    <property type="match status" value="1"/>
</dbReference>
<evidence type="ECO:0000313" key="4">
    <source>
        <dbReference type="Proteomes" id="UP000265515"/>
    </source>
</evidence>
<keyword evidence="2" id="KW-1133">Transmembrane helix</keyword>
<dbReference type="EMBL" id="BFEA01000392">
    <property type="protein sequence ID" value="GBG81984.1"/>
    <property type="molecule type" value="Genomic_DNA"/>
</dbReference>
<keyword evidence="4" id="KW-1185">Reference proteome</keyword>
<feature type="transmembrane region" description="Helical" evidence="2">
    <location>
        <begin position="155"/>
        <end position="178"/>
    </location>
</feature>
<dbReference type="GO" id="GO:0005743">
    <property type="term" value="C:mitochondrial inner membrane"/>
    <property type="evidence" value="ECO:0007669"/>
    <property type="project" value="TreeGrafter"/>
</dbReference>
<comment type="caution">
    <text evidence="3">The sequence shown here is derived from an EMBL/GenBank/DDBJ whole genome shotgun (WGS) entry which is preliminary data.</text>
</comment>
<evidence type="ECO:0000256" key="2">
    <source>
        <dbReference type="SAM" id="Phobius"/>
    </source>
</evidence>
<dbReference type="GO" id="GO:1902600">
    <property type="term" value="P:proton transmembrane transport"/>
    <property type="evidence" value="ECO:0007669"/>
    <property type="project" value="TreeGrafter"/>
</dbReference>